<dbReference type="Gene3D" id="1.10.10.1830">
    <property type="entry name" value="Non-ribosomal peptide synthase, adenylation domain"/>
    <property type="match status" value="1"/>
</dbReference>
<dbReference type="InterPro" id="IPR000873">
    <property type="entry name" value="AMP-dep_synth/lig_dom"/>
</dbReference>
<organism evidence="5 6">
    <name type="scientific">Pseudoalteromonas peptidolytica F12-50-A1</name>
    <dbReference type="NCBI Taxonomy" id="1315280"/>
    <lineage>
        <taxon>Bacteria</taxon>
        <taxon>Pseudomonadati</taxon>
        <taxon>Pseudomonadota</taxon>
        <taxon>Gammaproteobacteria</taxon>
        <taxon>Alteromonadales</taxon>
        <taxon>Pseudoalteromonadaceae</taxon>
        <taxon>Pseudoalteromonas</taxon>
    </lineage>
</organism>
<evidence type="ECO:0000256" key="2">
    <source>
        <dbReference type="ARBA" id="ARBA00022450"/>
    </source>
</evidence>
<gene>
    <name evidence="5" type="ORF">PPEP_a4174</name>
</gene>
<dbReference type="PANTHER" id="PTHR45527">
    <property type="entry name" value="NONRIBOSOMAL PEPTIDE SYNTHETASE"/>
    <property type="match status" value="1"/>
</dbReference>
<dbReference type="GO" id="GO:0005737">
    <property type="term" value="C:cytoplasm"/>
    <property type="evidence" value="ECO:0007669"/>
    <property type="project" value="TreeGrafter"/>
</dbReference>
<reference evidence="5 6" key="1">
    <citation type="submission" date="2015-06" db="EMBL/GenBank/DDBJ databases">
        <title>Genome sequence of Pseudoalteromonas peptidolytica.</title>
        <authorList>
            <person name="Xie B.-B."/>
            <person name="Rong J.-C."/>
            <person name="Qin Q.-L."/>
            <person name="Zhang Y.-Z."/>
        </authorList>
    </citation>
    <scope>NUCLEOTIDE SEQUENCE [LARGE SCALE GENOMIC DNA]</scope>
    <source>
        <strain evidence="5 6">F12-50-A1</strain>
    </source>
</reference>
<dbReference type="Gene3D" id="1.10.1200.10">
    <property type="entry name" value="ACP-like"/>
    <property type="match status" value="1"/>
</dbReference>
<dbReference type="GO" id="GO:0044550">
    <property type="term" value="P:secondary metabolite biosynthetic process"/>
    <property type="evidence" value="ECO:0007669"/>
    <property type="project" value="TreeGrafter"/>
</dbReference>
<dbReference type="InterPro" id="IPR006162">
    <property type="entry name" value="Ppantetheine_attach_site"/>
</dbReference>
<dbReference type="Gene3D" id="3.40.50.980">
    <property type="match status" value="2"/>
</dbReference>
<dbReference type="FunFam" id="3.40.50.980:FF:000001">
    <property type="entry name" value="Non-ribosomal peptide synthetase"/>
    <property type="match status" value="1"/>
</dbReference>
<dbReference type="InterPro" id="IPR036736">
    <property type="entry name" value="ACP-like_sf"/>
</dbReference>
<evidence type="ECO:0000313" key="5">
    <source>
        <dbReference type="EMBL" id="MBE0344649.1"/>
    </source>
</evidence>
<dbReference type="GO" id="GO:0031177">
    <property type="term" value="F:phosphopantetheine binding"/>
    <property type="evidence" value="ECO:0007669"/>
    <property type="project" value="InterPro"/>
</dbReference>
<dbReference type="RefSeq" id="WP_147388738.1">
    <property type="nucleotide sequence ID" value="NZ_AQHF01000016.1"/>
</dbReference>
<comment type="cofactor">
    <cofactor evidence="1">
        <name>pantetheine 4'-phosphate</name>
        <dbReference type="ChEBI" id="CHEBI:47942"/>
    </cofactor>
</comment>
<proteinExistence type="predicted"/>
<evidence type="ECO:0000256" key="1">
    <source>
        <dbReference type="ARBA" id="ARBA00001957"/>
    </source>
</evidence>
<comment type="caution">
    <text evidence="5">The sequence shown here is derived from an EMBL/GenBank/DDBJ whole genome shotgun (WGS) entry which is preliminary data.</text>
</comment>
<evidence type="ECO:0000256" key="3">
    <source>
        <dbReference type="ARBA" id="ARBA00022553"/>
    </source>
</evidence>
<sequence length="1147" mass="128237">MNIFNLLKQLKERDVSVGVEGEKLKVYDPENNLTPELLQSLKEKKQEIIHFFSNSDELTKSDFPLADLTRELFTEIHAEYTDLQSIMIATPMQSGMIFQSLMDKSNAAYTVQLSGELVGVIDEKAFEAAWLHLIERHEILRTCFVGLGEKRIHQLVRKAAAFSVQYHDLSSYNRTLAYEQLDAIKQADREQGFDLKVPPLMRVQLVKLDTELYQFIWSYHHALLDGWCNPIVIQEVMAFYQEVVNGTPVVLGEPAKYENFIRWLKSRNTDKSKLFWRETLSGLSEAAPLPFLKPAKTLTSHYEKCSFSLSEEQSRNLAQLAQKEKCTVNVLLQFAWAYLLSQYSARQDVHFGVTVSGRPAELVGVENMLGLFINSIPLCVSVDKTSTIRAVLDHIHRTNMECNEHSYLSYSDIQKQSDIPANKPLFESLVIFENYPSDGVAGDDSSVRLTQLNSEEDTNFALTLYASMAEKLEVDLHFQTARISLENVQSVVEYLQQILISLSQVSMEEIISEVSLIPVPKTKAFIAGETKEINAKSGLLAQFEHYVGMTPDKVAVVCDGHAFTYKQLSERINKMANMLHTQGLGAGDLVSVYLPRNIELLTSMLAIQKVGAAYVPLSTNYPIDRIAYMLEHSKAKRVITSGDLALELEICADRVLDLSASNIVTALEGSSVALNNEIQLPAPDDLMYVIYTSGSTGKPKGVCISHNNVANFLHAMEQSPGLSSQDRLLAITPISFDISVLELYLPLYVGATVHIVDEKISKDSGKLVSYIEQNQISCVQATPATWTMLEGQSNWSTVQPIKALCGGEALPLHLATKMVSRYEEVWNMYGPTEATVWVGAHRIDNADTISIGTPILNTKFHVLNDKLKPVVPGMSGELYISGAGLAKGYLNEPELTTERFLSSPESGELIYKTGDVVRQISNNAYQYLGRVDEQVKVRGYRIELAEVESALIQNELIEFVVVKAVSNGDDFSQLVAYCELTPASNEYDNLDLLQKVKAHLNETLPEYMHPAYFEIIENWPLTPSGKVDKKALPKPEISLALEEYVAPNTDTEHSLVALWSELLKLEPSKISVTSSFFLLGGNSLLLMRLVSRLREQFSVDIELEEAMELSSIRLLAEKVDDYQKSNALSDISKVSDVLAEDEVEEAI</sequence>
<dbReference type="PROSITE" id="PS50075">
    <property type="entry name" value="CARRIER"/>
    <property type="match status" value="1"/>
</dbReference>
<dbReference type="Pfam" id="PF00501">
    <property type="entry name" value="AMP-binding"/>
    <property type="match status" value="1"/>
</dbReference>
<keyword evidence="3" id="KW-0597">Phosphoprotein</keyword>
<dbReference type="InterPro" id="IPR010071">
    <property type="entry name" value="AA_adenyl_dom"/>
</dbReference>
<dbReference type="PROSITE" id="PS00012">
    <property type="entry name" value="PHOSPHOPANTETHEINE"/>
    <property type="match status" value="1"/>
</dbReference>
<dbReference type="Gene3D" id="3.30.559.10">
    <property type="entry name" value="Chloramphenicol acetyltransferase-like domain"/>
    <property type="match status" value="1"/>
</dbReference>
<dbReference type="InterPro" id="IPR045851">
    <property type="entry name" value="AMP-bd_C_sf"/>
</dbReference>
<dbReference type="SMART" id="SM00823">
    <property type="entry name" value="PKS_PP"/>
    <property type="match status" value="1"/>
</dbReference>
<dbReference type="Proteomes" id="UP000660708">
    <property type="component" value="Unassembled WGS sequence"/>
</dbReference>
<dbReference type="AlphaFoldDB" id="A0A8I0MRW4"/>
<dbReference type="Gene3D" id="2.30.38.10">
    <property type="entry name" value="Luciferase, Domain 3"/>
    <property type="match status" value="1"/>
</dbReference>
<evidence type="ECO:0000313" key="6">
    <source>
        <dbReference type="Proteomes" id="UP000660708"/>
    </source>
</evidence>
<dbReference type="InterPro" id="IPR001242">
    <property type="entry name" value="Condensation_dom"/>
</dbReference>
<keyword evidence="2" id="KW-0596">Phosphopantetheine</keyword>
<evidence type="ECO:0000259" key="4">
    <source>
        <dbReference type="PROSITE" id="PS50075"/>
    </source>
</evidence>
<accession>A0A8I0MRW4</accession>
<dbReference type="NCBIfam" id="TIGR01733">
    <property type="entry name" value="AA-adenyl-dom"/>
    <property type="match status" value="1"/>
</dbReference>
<dbReference type="InterPro" id="IPR025110">
    <property type="entry name" value="AMP-bd_C"/>
</dbReference>
<dbReference type="SUPFAM" id="SSF52777">
    <property type="entry name" value="CoA-dependent acyltransferases"/>
    <property type="match status" value="2"/>
</dbReference>
<dbReference type="PROSITE" id="PS00455">
    <property type="entry name" value="AMP_BINDING"/>
    <property type="match status" value="1"/>
</dbReference>
<keyword evidence="6" id="KW-1185">Reference proteome</keyword>
<dbReference type="InterPro" id="IPR044894">
    <property type="entry name" value="TubC_N_sf"/>
</dbReference>
<dbReference type="InterPro" id="IPR023213">
    <property type="entry name" value="CAT-like_dom_sf"/>
</dbReference>
<dbReference type="Gene3D" id="3.30.300.30">
    <property type="match status" value="1"/>
</dbReference>
<dbReference type="GO" id="GO:0003824">
    <property type="term" value="F:catalytic activity"/>
    <property type="evidence" value="ECO:0007669"/>
    <property type="project" value="InterPro"/>
</dbReference>
<dbReference type="Pfam" id="PF00668">
    <property type="entry name" value="Condensation"/>
    <property type="match status" value="1"/>
</dbReference>
<dbReference type="InterPro" id="IPR009081">
    <property type="entry name" value="PP-bd_ACP"/>
</dbReference>
<dbReference type="InterPro" id="IPR020845">
    <property type="entry name" value="AMP-binding_CS"/>
</dbReference>
<dbReference type="Pfam" id="PF18563">
    <property type="entry name" value="TubC_N"/>
    <property type="match status" value="1"/>
</dbReference>
<protein>
    <recommendedName>
        <fullName evidence="4">Carrier domain-containing protein</fullName>
    </recommendedName>
</protein>
<dbReference type="InterPro" id="IPR020806">
    <property type="entry name" value="PKS_PP-bd"/>
</dbReference>
<dbReference type="SUPFAM" id="SSF47336">
    <property type="entry name" value="ACP-like"/>
    <property type="match status" value="1"/>
</dbReference>
<dbReference type="CDD" id="cd19543">
    <property type="entry name" value="DCL_NRPS"/>
    <property type="match status" value="1"/>
</dbReference>
<dbReference type="SUPFAM" id="SSF56801">
    <property type="entry name" value="Acetyl-CoA synthetase-like"/>
    <property type="match status" value="1"/>
</dbReference>
<name>A0A8I0MRW4_9GAMM</name>
<dbReference type="InterPro" id="IPR041464">
    <property type="entry name" value="TubC_N"/>
</dbReference>
<dbReference type="PANTHER" id="PTHR45527:SF1">
    <property type="entry name" value="FATTY ACID SYNTHASE"/>
    <property type="match status" value="1"/>
</dbReference>
<dbReference type="Gene3D" id="3.30.559.30">
    <property type="entry name" value="Nonribosomal peptide synthetase, condensation domain"/>
    <property type="match status" value="1"/>
</dbReference>
<feature type="domain" description="Carrier" evidence="4">
    <location>
        <begin position="1046"/>
        <end position="1123"/>
    </location>
</feature>
<dbReference type="EMBL" id="AQHF01000016">
    <property type="protein sequence ID" value="MBE0344649.1"/>
    <property type="molecule type" value="Genomic_DNA"/>
</dbReference>
<dbReference type="Pfam" id="PF00550">
    <property type="entry name" value="PP-binding"/>
    <property type="match status" value="1"/>
</dbReference>
<dbReference type="GO" id="GO:0043041">
    <property type="term" value="P:amino acid activation for nonribosomal peptide biosynthetic process"/>
    <property type="evidence" value="ECO:0007669"/>
    <property type="project" value="TreeGrafter"/>
</dbReference>
<dbReference type="Pfam" id="PF13193">
    <property type="entry name" value="AMP-binding_C"/>
    <property type="match status" value="1"/>
</dbReference>